<dbReference type="Proteomes" id="UP000244005">
    <property type="component" value="Unassembled WGS sequence"/>
</dbReference>
<accession>A0A2R6W407</accession>
<sequence>MVEKISMHIFIGLLGGSFSSESQLKCKRMSSCRNGASQIRLKFGLALRVGTLFPKLYTWGADFKATLLNLLLLRCFVGKNNYIVRCEFLKEFRTLILPLIHYPLVLFEISLLIYVPRCDLPSIGEMQMKGVDVDEVKGFGVFFWTHFEQFLVGNDAAQQFGIQRCR</sequence>
<proteinExistence type="predicted"/>
<dbReference type="EMBL" id="KZ772829">
    <property type="protein sequence ID" value="PTQ28597.1"/>
    <property type="molecule type" value="Genomic_DNA"/>
</dbReference>
<keyword evidence="2" id="KW-1185">Reference proteome</keyword>
<dbReference type="AlphaFoldDB" id="A0A2R6W407"/>
<organism evidence="1 2">
    <name type="scientific">Marchantia polymorpha</name>
    <name type="common">Common liverwort</name>
    <name type="synonym">Marchantia aquatica</name>
    <dbReference type="NCBI Taxonomy" id="3197"/>
    <lineage>
        <taxon>Eukaryota</taxon>
        <taxon>Viridiplantae</taxon>
        <taxon>Streptophyta</taxon>
        <taxon>Embryophyta</taxon>
        <taxon>Marchantiophyta</taxon>
        <taxon>Marchantiopsida</taxon>
        <taxon>Marchantiidae</taxon>
        <taxon>Marchantiales</taxon>
        <taxon>Marchantiaceae</taxon>
        <taxon>Marchantia</taxon>
    </lineage>
</organism>
<gene>
    <name evidence="1" type="ORF">MARPO_0159s0014</name>
</gene>
<protein>
    <submittedName>
        <fullName evidence="1">Uncharacterized protein</fullName>
    </submittedName>
</protein>
<evidence type="ECO:0000313" key="1">
    <source>
        <dbReference type="EMBL" id="PTQ28597.1"/>
    </source>
</evidence>
<reference evidence="2" key="1">
    <citation type="journal article" date="2017" name="Cell">
        <title>Insights into land plant evolution garnered from the Marchantia polymorpha genome.</title>
        <authorList>
            <person name="Bowman J.L."/>
            <person name="Kohchi T."/>
            <person name="Yamato K.T."/>
            <person name="Jenkins J."/>
            <person name="Shu S."/>
            <person name="Ishizaki K."/>
            <person name="Yamaoka S."/>
            <person name="Nishihama R."/>
            <person name="Nakamura Y."/>
            <person name="Berger F."/>
            <person name="Adam C."/>
            <person name="Aki S.S."/>
            <person name="Althoff F."/>
            <person name="Araki T."/>
            <person name="Arteaga-Vazquez M.A."/>
            <person name="Balasubrmanian S."/>
            <person name="Barry K."/>
            <person name="Bauer D."/>
            <person name="Boehm C.R."/>
            <person name="Briginshaw L."/>
            <person name="Caballero-Perez J."/>
            <person name="Catarino B."/>
            <person name="Chen F."/>
            <person name="Chiyoda S."/>
            <person name="Chovatia M."/>
            <person name="Davies K.M."/>
            <person name="Delmans M."/>
            <person name="Demura T."/>
            <person name="Dierschke T."/>
            <person name="Dolan L."/>
            <person name="Dorantes-Acosta A.E."/>
            <person name="Eklund D.M."/>
            <person name="Florent S.N."/>
            <person name="Flores-Sandoval E."/>
            <person name="Fujiyama A."/>
            <person name="Fukuzawa H."/>
            <person name="Galik B."/>
            <person name="Grimanelli D."/>
            <person name="Grimwood J."/>
            <person name="Grossniklaus U."/>
            <person name="Hamada T."/>
            <person name="Haseloff J."/>
            <person name="Hetherington A.J."/>
            <person name="Higo A."/>
            <person name="Hirakawa Y."/>
            <person name="Hundley H.N."/>
            <person name="Ikeda Y."/>
            <person name="Inoue K."/>
            <person name="Inoue S.I."/>
            <person name="Ishida S."/>
            <person name="Jia Q."/>
            <person name="Kakita M."/>
            <person name="Kanazawa T."/>
            <person name="Kawai Y."/>
            <person name="Kawashima T."/>
            <person name="Kennedy M."/>
            <person name="Kinose K."/>
            <person name="Kinoshita T."/>
            <person name="Kohara Y."/>
            <person name="Koide E."/>
            <person name="Komatsu K."/>
            <person name="Kopischke S."/>
            <person name="Kubo M."/>
            <person name="Kyozuka J."/>
            <person name="Lagercrantz U."/>
            <person name="Lin S.S."/>
            <person name="Lindquist E."/>
            <person name="Lipzen A.M."/>
            <person name="Lu C.W."/>
            <person name="De Luna E."/>
            <person name="Martienssen R.A."/>
            <person name="Minamino N."/>
            <person name="Mizutani M."/>
            <person name="Mizutani M."/>
            <person name="Mochizuki N."/>
            <person name="Monte I."/>
            <person name="Mosher R."/>
            <person name="Nagasaki H."/>
            <person name="Nakagami H."/>
            <person name="Naramoto S."/>
            <person name="Nishitani K."/>
            <person name="Ohtani M."/>
            <person name="Okamoto T."/>
            <person name="Okumura M."/>
            <person name="Phillips J."/>
            <person name="Pollak B."/>
            <person name="Reinders A."/>
            <person name="Rovekamp M."/>
            <person name="Sano R."/>
            <person name="Sawa S."/>
            <person name="Schmid M.W."/>
            <person name="Shirakawa M."/>
            <person name="Solano R."/>
            <person name="Spunde A."/>
            <person name="Suetsugu N."/>
            <person name="Sugano S."/>
            <person name="Sugiyama A."/>
            <person name="Sun R."/>
            <person name="Suzuki Y."/>
            <person name="Takenaka M."/>
            <person name="Takezawa D."/>
            <person name="Tomogane H."/>
            <person name="Tsuzuki M."/>
            <person name="Ueda T."/>
            <person name="Umeda M."/>
            <person name="Ward J.M."/>
            <person name="Watanabe Y."/>
            <person name="Yazaki K."/>
            <person name="Yokoyama R."/>
            <person name="Yoshitake Y."/>
            <person name="Yotsui I."/>
            <person name="Zachgo S."/>
            <person name="Schmutz J."/>
        </authorList>
    </citation>
    <scope>NUCLEOTIDE SEQUENCE [LARGE SCALE GENOMIC DNA]</scope>
    <source>
        <strain evidence="2">Tak-1</strain>
    </source>
</reference>
<evidence type="ECO:0000313" key="2">
    <source>
        <dbReference type="Proteomes" id="UP000244005"/>
    </source>
</evidence>
<name>A0A2R6W407_MARPO</name>